<dbReference type="Gene3D" id="3.20.20.70">
    <property type="entry name" value="Aldolase class I"/>
    <property type="match status" value="1"/>
</dbReference>
<dbReference type="FunFam" id="3.20.20.70:FF:000210">
    <property type="entry name" value="2-nitropropane dioxygenase"/>
    <property type="match status" value="1"/>
</dbReference>
<comment type="caution">
    <text evidence="8">The sequence shown here is derived from an EMBL/GenBank/DDBJ whole genome shotgun (WGS) entry which is preliminary data.</text>
</comment>
<gene>
    <name evidence="8" type="ORF">DCC39_13050</name>
</gene>
<dbReference type="PANTHER" id="PTHR42747:SF4">
    <property type="entry name" value="BLR1330 PROTEIN"/>
    <property type="match status" value="1"/>
</dbReference>
<comment type="function">
    <text evidence="1">Nitronate monooxygenase that uses molecular oxygen to catalyze the oxidative denitrification of alkyl nitronates. Acts on propionate 3-nitronate (P3N), the presumed physiological substrate. Probably functions in the detoxification of P3N, a metabolic poison produced by plants and fungi as a defense mechanism.</text>
</comment>
<dbReference type="GO" id="GO:0018580">
    <property type="term" value="F:nitronate monooxygenase activity"/>
    <property type="evidence" value="ECO:0007669"/>
    <property type="project" value="InterPro"/>
</dbReference>
<dbReference type="Proteomes" id="UP000245998">
    <property type="component" value="Unassembled WGS sequence"/>
</dbReference>
<keyword evidence="9" id="KW-1185">Reference proteome</keyword>
<accession>A0A2U1JWX8</accession>
<dbReference type="InterPro" id="IPR013785">
    <property type="entry name" value="Aldolase_TIM"/>
</dbReference>
<dbReference type="AlphaFoldDB" id="A0A2U1JWX8"/>
<organism evidence="8 9">
    <name type="scientific">Pueribacillus theae</name>
    <dbReference type="NCBI Taxonomy" id="2171751"/>
    <lineage>
        <taxon>Bacteria</taxon>
        <taxon>Bacillati</taxon>
        <taxon>Bacillota</taxon>
        <taxon>Bacilli</taxon>
        <taxon>Bacillales</taxon>
        <taxon>Bacillaceae</taxon>
        <taxon>Pueribacillus</taxon>
    </lineage>
</organism>
<keyword evidence="6" id="KW-0560">Oxidoreductase</keyword>
<comment type="similarity">
    <text evidence="2">Belongs to the nitronate monooxygenase family. NMO class I subfamily.</text>
</comment>
<dbReference type="CDD" id="cd04730">
    <property type="entry name" value="NPD_like"/>
    <property type="match status" value="1"/>
</dbReference>
<dbReference type="SUPFAM" id="SSF51412">
    <property type="entry name" value="Inosine monophosphate dehydrogenase (IMPDH)"/>
    <property type="match status" value="1"/>
</dbReference>
<proteinExistence type="inferred from homology"/>
<reference evidence="8 9" key="1">
    <citation type="submission" date="2018-04" db="EMBL/GenBank/DDBJ databases">
        <title>Camelliibacillus theae gen. nov., sp. nov., isolated from Pu'er tea.</title>
        <authorList>
            <person name="Niu L."/>
        </authorList>
    </citation>
    <scope>NUCLEOTIDE SEQUENCE [LARGE SCALE GENOMIC DNA]</scope>
    <source>
        <strain evidence="8 9">T8</strain>
    </source>
</reference>
<evidence type="ECO:0000256" key="3">
    <source>
        <dbReference type="ARBA" id="ARBA00013457"/>
    </source>
</evidence>
<keyword evidence="7 8" id="KW-0503">Monooxygenase</keyword>
<dbReference type="PANTHER" id="PTHR42747">
    <property type="entry name" value="NITRONATE MONOOXYGENASE-RELATED"/>
    <property type="match status" value="1"/>
</dbReference>
<keyword evidence="5" id="KW-0288">FMN</keyword>
<evidence type="ECO:0000256" key="7">
    <source>
        <dbReference type="ARBA" id="ARBA00023033"/>
    </source>
</evidence>
<evidence type="ECO:0000256" key="4">
    <source>
        <dbReference type="ARBA" id="ARBA00022630"/>
    </source>
</evidence>
<evidence type="ECO:0000256" key="5">
    <source>
        <dbReference type="ARBA" id="ARBA00022643"/>
    </source>
</evidence>
<evidence type="ECO:0000256" key="1">
    <source>
        <dbReference type="ARBA" id="ARBA00003535"/>
    </source>
</evidence>
<name>A0A2U1JWX8_9BACI</name>
<evidence type="ECO:0000313" key="8">
    <source>
        <dbReference type="EMBL" id="PWA09454.1"/>
    </source>
</evidence>
<evidence type="ECO:0000256" key="2">
    <source>
        <dbReference type="ARBA" id="ARBA00009881"/>
    </source>
</evidence>
<dbReference type="InterPro" id="IPR004136">
    <property type="entry name" value="NMO"/>
</dbReference>
<sequence>MKTRKLKLGGDRLKSEKQLQNIAEQTVLPIIAAPMFLVSGPELIIACCKNGVISSFPAPNARTIEQLEQWMKTITEELELTKSQQPELPVAPWAANIIAHRSYDRLEQELELLVRYKPPIVITALGSPAKVVDAVHDYGGLVFADVNSIKFAKKAAETGVDGLILVSAGAGGHTGTITGFAFVEAVRQFWDGIIVLAGGISSGKSILSAQTLGANLVYMGTSFIASEESMANIEYKKMLTEAKFDDIISTNAFTGVYANMLKPSIERAGLDVDKLVPKDKIDFSNPQGDTKAWKDIWSAGHGVGTIKEVQPVKKIIEKLRQEYAEAYEEIKNNNQWIPQKEKERFI</sequence>
<evidence type="ECO:0000313" key="9">
    <source>
        <dbReference type="Proteomes" id="UP000245998"/>
    </source>
</evidence>
<dbReference type="OrthoDB" id="9778912at2"/>
<protein>
    <recommendedName>
        <fullName evidence="3">Probable nitronate monooxygenase</fullName>
    </recommendedName>
</protein>
<dbReference type="Pfam" id="PF03060">
    <property type="entry name" value="NMO"/>
    <property type="match status" value="1"/>
</dbReference>
<evidence type="ECO:0000256" key="6">
    <source>
        <dbReference type="ARBA" id="ARBA00023002"/>
    </source>
</evidence>
<dbReference type="EMBL" id="QCZG01000029">
    <property type="protein sequence ID" value="PWA09454.1"/>
    <property type="molecule type" value="Genomic_DNA"/>
</dbReference>
<keyword evidence="4" id="KW-0285">Flavoprotein</keyword>